<evidence type="ECO:0000256" key="2">
    <source>
        <dbReference type="ARBA" id="ARBA00022679"/>
    </source>
</evidence>
<dbReference type="InterPro" id="IPR002935">
    <property type="entry name" value="SAM_O-MeTrfase"/>
</dbReference>
<dbReference type="Gene3D" id="3.40.50.150">
    <property type="entry name" value="Vaccinia Virus protein VP39"/>
    <property type="match status" value="1"/>
</dbReference>
<name>A0A6I6MNL7_9CAUL</name>
<keyword evidence="1 4" id="KW-0489">Methyltransferase</keyword>
<dbReference type="InterPro" id="IPR050362">
    <property type="entry name" value="Cation-dep_OMT"/>
</dbReference>
<proteinExistence type="predicted"/>
<dbReference type="GO" id="GO:0008757">
    <property type="term" value="F:S-adenosylmethionine-dependent methyltransferase activity"/>
    <property type="evidence" value="ECO:0007669"/>
    <property type="project" value="TreeGrafter"/>
</dbReference>
<dbReference type="PANTHER" id="PTHR10509:SF14">
    <property type="entry name" value="CAFFEOYL-COA O-METHYLTRANSFERASE 3-RELATED"/>
    <property type="match status" value="1"/>
</dbReference>
<protein>
    <submittedName>
        <fullName evidence="4">O-methyltransferase</fullName>
        <ecNumber evidence="4">2.1.1.-</ecNumber>
    </submittedName>
</protein>
<dbReference type="EC" id="2.1.1.-" evidence="4"/>
<keyword evidence="3" id="KW-0949">S-adenosyl-L-methionine</keyword>
<keyword evidence="2 4" id="KW-0808">Transferase</keyword>
<gene>
    <name evidence="4" type="ORF">DSM104635_03815</name>
</gene>
<dbReference type="Pfam" id="PF01596">
    <property type="entry name" value="Methyltransf_3"/>
    <property type="match status" value="1"/>
</dbReference>
<evidence type="ECO:0000256" key="3">
    <source>
        <dbReference type="ARBA" id="ARBA00022691"/>
    </source>
</evidence>
<dbReference type="EMBL" id="CP047045">
    <property type="protein sequence ID" value="QGZ96950.1"/>
    <property type="molecule type" value="Genomic_DNA"/>
</dbReference>
<dbReference type="CDD" id="cd02440">
    <property type="entry name" value="AdoMet_MTases"/>
    <property type="match status" value="1"/>
</dbReference>
<evidence type="ECO:0000313" key="5">
    <source>
        <dbReference type="Proteomes" id="UP000431269"/>
    </source>
</evidence>
<dbReference type="InterPro" id="IPR029063">
    <property type="entry name" value="SAM-dependent_MTases_sf"/>
</dbReference>
<accession>A0A6I6MNL7</accession>
<dbReference type="PANTHER" id="PTHR10509">
    <property type="entry name" value="O-METHYLTRANSFERASE-RELATED"/>
    <property type="match status" value="1"/>
</dbReference>
<evidence type="ECO:0000313" key="4">
    <source>
        <dbReference type="EMBL" id="QGZ96950.1"/>
    </source>
</evidence>
<dbReference type="PROSITE" id="PS51682">
    <property type="entry name" value="SAM_OMT_I"/>
    <property type="match status" value="1"/>
</dbReference>
<keyword evidence="5" id="KW-1185">Reference proteome</keyword>
<dbReference type="GO" id="GO:0032259">
    <property type="term" value="P:methylation"/>
    <property type="evidence" value="ECO:0007669"/>
    <property type="project" value="UniProtKB-KW"/>
</dbReference>
<dbReference type="AlphaFoldDB" id="A0A6I6MNL7"/>
<organism evidence="4 5">
    <name type="scientific">Terricaulis silvestris</name>
    <dbReference type="NCBI Taxonomy" id="2686094"/>
    <lineage>
        <taxon>Bacteria</taxon>
        <taxon>Pseudomonadati</taxon>
        <taxon>Pseudomonadota</taxon>
        <taxon>Alphaproteobacteria</taxon>
        <taxon>Caulobacterales</taxon>
        <taxon>Caulobacteraceae</taxon>
        <taxon>Terricaulis</taxon>
    </lineage>
</organism>
<dbReference type="RefSeq" id="WP_158767740.1">
    <property type="nucleotide sequence ID" value="NZ_CP047045.1"/>
</dbReference>
<dbReference type="SUPFAM" id="SSF53335">
    <property type="entry name" value="S-adenosyl-L-methionine-dependent methyltransferases"/>
    <property type="match status" value="1"/>
</dbReference>
<reference evidence="5" key="1">
    <citation type="submission" date="2019-12" db="EMBL/GenBank/DDBJ databases">
        <title>Complete genome of Terracaulis silvestris 0127_4.</title>
        <authorList>
            <person name="Vieira S."/>
            <person name="Riedel T."/>
            <person name="Sproer C."/>
            <person name="Pascual J."/>
            <person name="Boedeker C."/>
            <person name="Overmann J."/>
        </authorList>
    </citation>
    <scope>NUCLEOTIDE SEQUENCE [LARGE SCALE GENOMIC DNA]</scope>
    <source>
        <strain evidence="5">0127_4</strain>
    </source>
</reference>
<dbReference type="GO" id="GO:0008171">
    <property type="term" value="F:O-methyltransferase activity"/>
    <property type="evidence" value="ECO:0007669"/>
    <property type="project" value="InterPro"/>
</dbReference>
<sequence length="223" mass="24160">MSSSLGLSPEIVRYLADVNPPEHPALARCRAETHAMPNAQMQISAEQGAFMQSIARMIRAKRAFEVGVFTGYSSLATALALKEMHPIGAHLLACDISEQYTTKARDYWREAEVDDVIELKIAPASETLDQRIAAGQGGSYDMGFIDADKTGYDAYYERGLQLLRPGGVMLFDNVLWSGRVADPADTGADTTALRALAHKAKADARVHASMNNIGDGVLTCVKK</sequence>
<evidence type="ECO:0000256" key="1">
    <source>
        <dbReference type="ARBA" id="ARBA00022603"/>
    </source>
</evidence>
<dbReference type="KEGG" id="tsv:DSM104635_03815"/>
<dbReference type="Proteomes" id="UP000431269">
    <property type="component" value="Chromosome"/>
</dbReference>